<keyword evidence="1" id="KW-0472">Membrane</keyword>
<dbReference type="CDD" id="cd00077">
    <property type="entry name" value="HDc"/>
    <property type="match status" value="1"/>
</dbReference>
<dbReference type="InterPro" id="IPR003607">
    <property type="entry name" value="HD/PDEase_dom"/>
</dbReference>
<feature type="domain" description="HD-GYP" evidence="2">
    <location>
        <begin position="809"/>
        <end position="1029"/>
    </location>
</feature>
<dbReference type="SMART" id="SM00065">
    <property type="entry name" value="GAF"/>
    <property type="match status" value="1"/>
</dbReference>
<dbReference type="Gene3D" id="1.10.3210.10">
    <property type="entry name" value="Hypothetical protein af1432"/>
    <property type="match status" value="2"/>
</dbReference>
<dbReference type="PANTHER" id="PTHR43155">
    <property type="entry name" value="CYCLIC DI-GMP PHOSPHODIESTERASE PA4108-RELATED"/>
    <property type="match status" value="1"/>
</dbReference>
<gene>
    <name evidence="3" type="ORF">FV139_19910</name>
</gene>
<evidence type="ECO:0000259" key="2">
    <source>
        <dbReference type="PROSITE" id="PS51832"/>
    </source>
</evidence>
<dbReference type="Pfam" id="PF13487">
    <property type="entry name" value="HD_5"/>
    <property type="match status" value="1"/>
</dbReference>
<dbReference type="SMART" id="SM00471">
    <property type="entry name" value="HDc"/>
    <property type="match status" value="1"/>
</dbReference>
<dbReference type="GO" id="GO:0008081">
    <property type="term" value="F:phosphoric diester hydrolase activity"/>
    <property type="evidence" value="ECO:0007669"/>
    <property type="project" value="UniProtKB-ARBA"/>
</dbReference>
<dbReference type="SUPFAM" id="SSF55781">
    <property type="entry name" value="GAF domain-like"/>
    <property type="match status" value="1"/>
</dbReference>
<dbReference type="AlphaFoldDB" id="A0A5C8ZMY2"/>
<name>A0A5C8ZMY2_9GAMM</name>
<evidence type="ECO:0000313" key="4">
    <source>
        <dbReference type="Proteomes" id="UP000321039"/>
    </source>
</evidence>
<reference evidence="3 4" key="1">
    <citation type="submission" date="2019-08" db="EMBL/GenBank/DDBJ databases">
        <title>Parahaliea maris sp. nov., isolated from the surface seawater.</title>
        <authorList>
            <person name="Liu Y."/>
        </authorList>
    </citation>
    <scope>NUCLEOTIDE SEQUENCE [LARGE SCALE GENOMIC DNA]</scope>
    <source>
        <strain evidence="3 4">HSLHS9</strain>
    </source>
</reference>
<dbReference type="Gene3D" id="3.30.450.40">
    <property type="match status" value="1"/>
</dbReference>
<dbReference type="InterPro" id="IPR003018">
    <property type="entry name" value="GAF"/>
</dbReference>
<dbReference type="InterPro" id="IPR029016">
    <property type="entry name" value="GAF-like_dom_sf"/>
</dbReference>
<dbReference type="SUPFAM" id="SSF109604">
    <property type="entry name" value="HD-domain/PDEase-like"/>
    <property type="match status" value="2"/>
</dbReference>
<keyword evidence="4" id="KW-1185">Reference proteome</keyword>
<comment type="caution">
    <text evidence="3">The sequence shown here is derived from an EMBL/GenBank/DDBJ whole genome shotgun (WGS) entry which is preliminary data.</text>
</comment>
<accession>A0A5C8ZMY2</accession>
<sequence length="1042" mass="114015">MPGSGPEQTLALGREARLVRWARTLLSTARGRPLSATALVLFLLLSLCSEWPASLPAQPGWLRTVGESLGSPLRSLQLYQFDHYQRMTPRQARGRPVTIVAIDEKSLKSHGQWPWPRTQVANLLEQINAQGPAAIGLDFYMPEPDRTSPGHLAQRLGPEYRELAAALAELPDNEVVLASTMHRAPVVLGAAGFDFDAFTTTAGMRTVPLTVVGQDPLAYLRQFPRVLASLPQLQAAASGQALLSMDAASGVVRNLPLVMGLNGQAVPALSLELLRVATGQPAISINSDASGVREVAIADLTVPTQPDASLWLHYAPLEQGMARYVSASDILAGDVPAEVLASRLVLVGLTGTGLSDRRMTALGETVPGIEIQAQLLESMFDGDLLLRPRWAKWLELGVLLLAGATLIWFVPRRDSRLARIMRQQPRWCLAMALALALVMLVIGFSAFQRGGLLLDMITPAAGLLMTVVLLLSSALLEGFGEARRNLARLVDFGIRLGREHDRNRLLERVIASARELADCEQAAVYWRVPEKAGGRASSATTLWNVATLGTHGIFQSRAMMVEIPGVVPELSRVTLSSGSVQMSDGADAGELGVATVLCVPLRPREGEVIGLLELVNALDPDSGAVMPFDQRITGFIEALASQAAVALENLQLLDVQKEMVDSMIQMVSGAIDAKSAYTGGHCARVPEIAIMLAEAACEVEEGPLASFSFDTEEEWREFRVGAWLHDCGKVTTPEYVVDKATKLETINNRIHEIRTRFEVLLRDARIDMLEAVLQGGDADAAQAHFDSRATQLREEFAFVAGCNQGSEFLDEASRERLREVGQRPWQRHFDDRLGLSREELLRRTAEPAEALPAAEQLLSDKPFHRIERAHTPAQDAHHGFKMAVPEYLYNLGELHNLTVVRGTLTAEERFKINEHIVQTIVMLDRLPLPPELGRVPEYAGTHHETLAGSGYPRALTDAELSIPARIVAIADIFEALTAADRPYKDAKPLSECVAILHRFKHKQHIDPDLFDLFLTSGVYRQYAEQYLSPDQIDEVDIAAYLG</sequence>
<feature type="transmembrane region" description="Helical" evidence="1">
    <location>
        <begin position="390"/>
        <end position="409"/>
    </location>
</feature>
<dbReference type="PANTHER" id="PTHR43155:SF2">
    <property type="entry name" value="CYCLIC DI-GMP PHOSPHODIESTERASE PA4108"/>
    <property type="match status" value="1"/>
</dbReference>
<organism evidence="3 4">
    <name type="scientific">Parahaliea maris</name>
    <dbReference type="NCBI Taxonomy" id="2716870"/>
    <lineage>
        <taxon>Bacteria</taxon>
        <taxon>Pseudomonadati</taxon>
        <taxon>Pseudomonadota</taxon>
        <taxon>Gammaproteobacteria</taxon>
        <taxon>Cellvibrionales</taxon>
        <taxon>Halieaceae</taxon>
        <taxon>Parahaliea</taxon>
    </lineage>
</organism>
<evidence type="ECO:0000313" key="3">
    <source>
        <dbReference type="EMBL" id="TXS89555.1"/>
    </source>
</evidence>
<dbReference type="Proteomes" id="UP000321039">
    <property type="component" value="Unassembled WGS sequence"/>
</dbReference>
<evidence type="ECO:0000256" key="1">
    <source>
        <dbReference type="SAM" id="Phobius"/>
    </source>
</evidence>
<dbReference type="PROSITE" id="PS51832">
    <property type="entry name" value="HD_GYP"/>
    <property type="match status" value="1"/>
</dbReference>
<dbReference type="Pfam" id="PF05226">
    <property type="entry name" value="CHASE2"/>
    <property type="match status" value="1"/>
</dbReference>
<dbReference type="InterPro" id="IPR037522">
    <property type="entry name" value="HD_GYP_dom"/>
</dbReference>
<dbReference type="InterPro" id="IPR007890">
    <property type="entry name" value="CHASE2"/>
</dbReference>
<protein>
    <submittedName>
        <fullName evidence="3">CHASE2 domain-containing protein</fullName>
    </submittedName>
</protein>
<dbReference type="SMART" id="SM01080">
    <property type="entry name" value="CHASE2"/>
    <property type="match status" value="1"/>
</dbReference>
<dbReference type="EMBL" id="VRZA01000010">
    <property type="protein sequence ID" value="TXS89555.1"/>
    <property type="molecule type" value="Genomic_DNA"/>
</dbReference>
<keyword evidence="1" id="KW-0812">Transmembrane</keyword>
<proteinExistence type="predicted"/>
<dbReference type="RefSeq" id="WP_148070247.1">
    <property type="nucleotide sequence ID" value="NZ_VRZA01000010.1"/>
</dbReference>
<feature type="transmembrane region" description="Helical" evidence="1">
    <location>
        <begin position="429"/>
        <end position="448"/>
    </location>
</feature>
<keyword evidence="1" id="KW-1133">Transmembrane helix</keyword>
<dbReference type="Pfam" id="PF01590">
    <property type="entry name" value="GAF"/>
    <property type="match status" value="1"/>
</dbReference>